<evidence type="ECO:0000259" key="1">
    <source>
        <dbReference type="Pfam" id="PF14062"/>
    </source>
</evidence>
<comment type="caution">
    <text evidence="2">The sequence shown here is derived from an EMBL/GenBank/DDBJ whole genome shotgun (WGS) entry which is preliminary data.</text>
</comment>
<protein>
    <submittedName>
        <fullName evidence="2">Uncharacterized protein DUF4253</fullName>
    </submittedName>
</protein>
<evidence type="ECO:0000313" key="3">
    <source>
        <dbReference type="Proteomes" id="UP000238362"/>
    </source>
</evidence>
<organism evidence="2 3">
    <name type="scientific">Prauserella shujinwangii</name>
    <dbReference type="NCBI Taxonomy" id="1453103"/>
    <lineage>
        <taxon>Bacteria</taxon>
        <taxon>Bacillati</taxon>
        <taxon>Actinomycetota</taxon>
        <taxon>Actinomycetes</taxon>
        <taxon>Pseudonocardiales</taxon>
        <taxon>Pseudonocardiaceae</taxon>
        <taxon>Prauserella</taxon>
    </lineage>
</organism>
<evidence type="ECO:0000313" key="2">
    <source>
        <dbReference type="EMBL" id="PRX50280.1"/>
    </source>
</evidence>
<proteinExistence type="predicted"/>
<gene>
    <name evidence="2" type="ORF">B0I33_102399</name>
</gene>
<dbReference type="RefSeq" id="WP_106177382.1">
    <property type="nucleotide sequence ID" value="NZ_PVNH01000002.1"/>
</dbReference>
<dbReference type="Proteomes" id="UP000238362">
    <property type="component" value="Unassembled WGS sequence"/>
</dbReference>
<dbReference type="AlphaFoldDB" id="A0A2T0M155"/>
<sequence>MTVVPLHPHQPAPELTLPPGRWHGRLWVSDEPLTRPELYLACVAAHDRTGMWPLLVHRDVRFEARGEDWIDDRGWLPPAAETVGAFDPAAVLASWWERPCCDGSCLHPFGAEFPGLARKSNGRADPLAEAGNTGSIIASHGESRLALAEAARPADVPAVLGWHGMARVTGQPAAVSAVLRSWEDRFGAVLISLGFDTLELSVAAPPKTRERSLAVAAEHRAFCLANFVGQPGTMREFAAGLTGRRLWQFWWD</sequence>
<accession>A0A2T0M155</accession>
<dbReference type="InterPro" id="IPR025349">
    <property type="entry name" value="DUF4253"/>
</dbReference>
<reference evidence="2 3" key="1">
    <citation type="submission" date="2018-03" db="EMBL/GenBank/DDBJ databases">
        <title>Genomic Encyclopedia of Type Strains, Phase III (KMG-III): the genomes of soil and plant-associated and newly described type strains.</title>
        <authorList>
            <person name="Whitman W."/>
        </authorList>
    </citation>
    <scope>NUCLEOTIDE SEQUENCE [LARGE SCALE GENOMIC DNA]</scope>
    <source>
        <strain evidence="2 3">CGMCC 4.7125</strain>
    </source>
</reference>
<dbReference type="Pfam" id="PF14062">
    <property type="entry name" value="DUF4253"/>
    <property type="match status" value="1"/>
</dbReference>
<dbReference type="OrthoDB" id="7839592at2"/>
<feature type="domain" description="DUF4253" evidence="1">
    <location>
        <begin position="144"/>
        <end position="252"/>
    </location>
</feature>
<name>A0A2T0M155_9PSEU</name>
<dbReference type="EMBL" id="PVNH01000002">
    <property type="protein sequence ID" value="PRX50280.1"/>
    <property type="molecule type" value="Genomic_DNA"/>
</dbReference>
<keyword evidence="3" id="KW-1185">Reference proteome</keyword>